<dbReference type="Pfam" id="PF02378">
    <property type="entry name" value="PTS_EIIC"/>
    <property type="match status" value="1"/>
</dbReference>
<keyword evidence="6 9" id="KW-0812">Transmembrane</keyword>
<keyword evidence="3" id="KW-1003">Cell membrane</keyword>
<dbReference type="GO" id="GO:0005351">
    <property type="term" value="F:carbohydrate:proton symporter activity"/>
    <property type="evidence" value="ECO:0007669"/>
    <property type="project" value="InterPro"/>
</dbReference>
<evidence type="ECO:0000256" key="6">
    <source>
        <dbReference type="ARBA" id="ARBA00022692"/>
    </source>
</evidence>
<evidence type="ECO:0000313" key="11">
    <source>
        <dbReference type="EMBL" id="SUQ13938.1"/>
    </source>
</evidence>
<protein>
    <submittedName>
        <fullName evidence="11">PTS system, fructose-specific IIC component</fullName>
    </submittedName>
</protein>
<dbReference type="InterPro" id="IPR003352">
    <property type="entry name" value="PTS_EIIC"/>
</dbReference>
<evidence type="ECO:0000256" key="5">
    <source>
        <dbReference type="ARBA" id="ARBA00022683"/>
    </source>
</evidence>
<evidence type="ECO:0000256" key="7">
    <source>
        <dbReference type="ARBA" id="ARBA00022989"/>
    </source>
</evidence>
<feature type="domain" description="PTS EIIC type-2" evidence="10">
    <location>
        <begin position="8"/>
        <end position="340"/>
    </location>
</feature>
<feature type="transmembrane region" description="Helical" evidence="9">
    <location>
        <begin position="53"/>
        <end position="74"/>
    </location>
</feature>
<feature type="transmembrane region" description="Helical" evidence="9">
    <location>
        <begin position="206"/>
        <end position="232"/>
    </location>
</feature>
<feature type="transmembrane region" description="Helical" evidence="9">
    <location>
        <begin position="244"/>
        <end position="264"/>
    </location>
</feature>
<evidence type="ECO:0000256" key="1">
    <source>
        <dbReference type="ARBA" id="ARBA00004429"/>
    </source>
</evidence>
<dbReference type="EMBL" id="UHJJ01000004">
    <property type="protein sequence ID" value="SUQ13938.1"/>
    <property type="molecule type" value="Genomic_DNA"/>
</dbReference>
<evidence type="ECO:0000256" key="2">
    <source>
        <dbReference type="ARBA" id="ARBA00022448"/>
    </source>
</evidence>
<keyword evidence="2" id="KW-0813">Transport</keyword>
<dbReference type="GO" id="GO:0090563">
    <property type="term" value="F:protein-phosphocysteine-sugar phosphotransferase activity"/>
    <property type="evidence" value="ECO:0007669"/>
    <property type="project" value="TreeGrafter"/>
</dbReference>
<feature type="transmembrane region" description="Helical" evidence="9">
    <location>
        <begin position="164"/>
        <end position="186"/>
    </location>
</feature>
<gene>
    <name evidence="11" type="ORF">SAMN05216529_104250</name>
</gene>
<dbReference type="InterPro" id="IPR006327">
    <property type="entry name" value="PTS_IIC_fruc"/>
</dbReference>
<evidence type="ECO:0000256" key="4">
    <source>
        <dbReference type="ARBA" id="ARBA00022597"/>
    </source>
</evidence>
<reference evidence="12" key="1">
    <citation type="submission" date="2017-07" db="EMBL/GenBank/DDBJ databases">
        <authorList>
            <person name="Varghese N."/>
            <person name="Submissions S."/>
        </authorList>
    </citation>
    <scope>NUCLEOTIDE SEQUENCE [LARGE SCALE GENOMIC DNA]</scope>
    <source>
        <strain evidence="12">NLAE-zl-C134</strain>
    </source>
</reference>
<evidence type="ECO:0000256" key="3">
    <source>
        <dbReference type="ARBA" id="ARBA00022475"/>
    </source>
</evidence>
<keyword evidence="5" id="KW-0598">Phosphotransferase system</keyword>
<evidence type="ECO:0000256" key="8">
    <source>
        <dbReference type="ARBA" id="ARBA00023136"/>
    </source>
</evidence>
<feature type="transmembrane region" description="Helical" evidence="9">
    <location>
        <begin position="132"/>
        <end position="157"/>
    </location>
</feature>
<dbReference type="PROSITE" id="PS51104">
    <property type="entry name" value="PTS_EIIC_TYPE_2"/>
    <property type="match status" value="1"/>
</dbReference>
<dbReference type="GO" id="GO:0008982">
    <property type="term" value="F:protein-N(PI)-phosphohistidine-sugar phosphotransferase activity"/>
    <property type="evidence" value="ECO:0007669"/>
    <property type="project" value="InterPro"/>
</dbReference>
<keyword evidence="8 9" id="KW-0472">Membrane</keyword>
<keyword evidence="7 9" id="KW-1133">Transmembrane helix</keyword>
<dbReference type="OrthoDB" id="9782569at2"/>
<keyword evidence="4" id="KW-0762">Sugar transport</keyword>
<evidence type="ECO:0000259" key="10">
    <source>
        <dbReference type="PROSITE" id="PS51104"/>
    </source>
</evidence>
<proteinExistence type="predicted"/>
<dbReference type="GO" id="GO:0005886">
    <property type="term" value="C:plasma membrane"/>
    <property type="evidence" value="ECO:0007669"/>
    <property type="project" value="UniProtKB-SubCell"/>
</dbReference>
<dbReference type="GO" id="GO:0009401">
    <property type="term" value="P:phosphoenolpyruvate-dependent sugar phosphotransferase system"/>
    <property type="evidence" value="ECO:0007669"/>
    <property type="project" value="UniProtKB-KW"/>
</dbReference>
<dbReference type="InterPro" id="IPR050864">
    <property type="entry name" value="Bacterial_PTS_Sugar_Transport"/>
</dbReference>
<name>A0A316A062_9FIRM</name>
<dbReference type="NCBIfam" id="TIGR01427">
    <property type="entry name" value="PTS_IIC_fructo"/>
    <property type="match status" value="1"/>
</dbReference>
<sequence length="342" mass="35171">MKDFLNDIKQALLTGVSYMLPFVVAGGILVAIGFAGGGAVAVTESQTGFWSRIFWWGKDAFGLMVPVMAAYVAFSIGDKPAILPGMVAGVIADAIGGGFLAGLIGGIIAGYIVRALKKLPIPVMLRSLLPTLIIPVISTLAIGFVMGIVLGGPIAAINNTMLEFLSGMTGSSLIILGLIQGMMLAFDLGGPVNKAAYAFALAAMEAGNYAPMAANFVASMVPPLAIGIAMLVVKKKFTESERSATAGCIVGGMAMISEFAIPFAVGKPWLYVPCFMAGGAVSAILSYLFGCTMQAPHGGIFVIGLCNRPLMLLLALLIGSAVSAALVLAFKKAPTPEEEAVS</sequence>
<feature type="transmembrane region" description="Helical" evidence="9">
    <location>
        <begin position="270"/>
        <end position="289"/>
    </location>
</feature>
<dbReference type="Proteomes" id="UP000254051">
    <property type="component" value="Unassembled WGS sequence"/>
</dbReference>
<evidence type="ECO:0000256" key="9">
    <source>
        <dbReference type="SAM" id="Phobius"/>
    </source>
</evidence>
<accession>A0A316A062</accession>
<dbReference type="RefSeq" id="WP_109710325.1">
    <property type="nucleotide sequence ID" value="NZ_QGDS01000004.1"/>
</dbReference>
<dbReference type="InterPro" id="IPR013014">
    <property type="entry name" value="PTS_EIIC_2"/>
</dbReference>
<dbReference type="PANTHER" id="PTHR30505">
    <property type="entry name" value="FRUCTOSE-LIKE PERMEASE"/>
    <property type="match status" value="1"/>
</dbReference>
<feature type="transmembrane region" description="Helical" evidence="9">
    <location>
        <begin position="86"/>
        <end position="112"/>
    </location>
</feature>
<keyword evidence="12" id="KW-1185">Reference proteome</keyword>
<dbReference type="AlphaFoldDB" id="A0A316A062"/>
<evidence type="ECO:0000313" key="12">
    <source>
        <dbReference type="Proteomes" id="UP000254051"/>
    </source>
</evidence>
<organism evidence="11 12">
    <name type="scientific">Faecalicatena contorta</name>
    <dbReference type="NCBI Taxonomy" id="39482"/>
    <lineage>
        <taxon>Bacteria</taxon>
        <taxon>Bacillati</taxon>
        <taxon>Bacillota</taxon>
        <taxon>Clostridia</taxon>
        <taxon>Lachnospirales</taxon>
        <taxon>Lachnospiraceae</taxon>
        <taxon>Faecalicatena</taxon>
    </lineage>
</organism>
<comment type="subcellular location">
    <subcellularLocation>
        <location evidence="1">Cell inner membrane</location>
        <topology evidence="1">Multi-pass membrane protein</topology>
    </subcellularLocation>
</comment>
<feature type="transmembrane region" description="Helical" evidence="9">
    <location>
        <begin position="12"/>
        <end position="41"/>
    </location>
</feature>
<dbReference type="PANTHER" id="PTHR30505:SF0">
    <property type="entry name" value="FRUCTOSE-LIKE PTS SYSTEM EIIBC COMPONENT-RELATED"/>
    <property type="match status" value="1"/>
</dbReference>
<feature type="transmembrane region" description="Helical" evidence="9">
    <location>
        <begin position="310"/>
        <end position="330"/>
    </location>
</feature>